<name>A0A1F8AXM7_9BACT</name>
<reference evidence="2 3" key="1">
    <citation type="journal article" date="2016" name="Nat. Commun.">
        <title>Thousands of microbial genomes shed light on interconnected biogeochemical processes in an aquifer system.</title>
        <authorList>
            <person name="Anantharaman K."/>
            <person name="Brown C.T."/>
            <person name="Hug L.A."/>
            <person name="Sharon I."/>
            <person name="Castelle C.J."/>
            <person name="Probst A.J."/>
            <person name="Thomas B.C."/>
            <person name="Singh A."/>
            <person name="Wilkins M.J."/>
            <person name="Karaoz U."/>
            <person name="Brodie E.L."/>
            <person name="Williams K.H."/>
            <person name="Hubbard S.S."/>
            <person name="Banfield J.F."/>
        </authorList>
    </citation>
    <scope>NUCLEOTIDE SEQUENCE [LARGE SCALE GENOMIC DNA]</scope>
</reference>
<keyword evidence="1" id="KW-1133">Transmembrane helix</keyword>
<evidence type="ECO:0000313" key="3">
    <source>
        <dbReference type="Proteomes" id="UP000177794"/>
    </source>
</evidence>
<sequence>MWRDRVRRRRLSRLRVGSLTSRKILTIVKIAFIGVIGLFFAAFLLLPVFAFNLPSPDEVVRREDSQLRFWIETEKFSTTFS</sequence>
<comment type="caution">
    <text evidence="2">The sequence shown here is derived from an EMBL/GenBank/DDBJ whole genome shotgun (WGS) entry which is preliminary data.</text>
</comment>
<keyword evidence="1" id="KW-0812">Transmembrane</keyword>
<dbReference type="AlphaFoldDB" id="A0A1F8AXM7"/>
<evidence type="ECO:0000256" key="1">
    <source>
        <dbReference type="SAM" id="Phobius"/>
    </source>
</evidence>
<keyword evidence="1" id="KW-0472">Membrane</keyword>
<proteinExistence type="predicted"/>
<dbReference type="Proteomes" id="UP000177794">
    <property type="component" value="Unassembled WGS sequence"/>
</dbReference>
<gene>
    <name evidence="2" type="ORF">A3E15_00420</name>
</gene>
<protein>
    <submittedName>
        <fullName evidence="2">Uncharacterized protein</fullName>
    </submittedName>
</protein>
<dbReference type="EMBL" id="MGGX01000004">
    <property type="protein sequence ID" value="OGM56502.1"/>
    <property type="molecule type" value="Genomic_DNA"/>
</dbReference>
<feature type="transmembrane region" description="Helical" evidence="1">
    <location>
        <begin position="30"/>
        <end position="51"/>
    </location>
</feature>
<organism evidence="2 3">
    <name type="scientific">Candidatus Woesebacteria bacterium RIFCSPHIGHO2_12_FULL_42_9</name>
    <dbReference type="NCBI Taxonomy" id="1802511"/>
    <lineage>
        <taxon>Bacteria</taxon>
        <taxon>Candidatus Woeseibacteriota</taxon>
    </lineage>
</organism>
<evidence type="ECO:0000313" key="2">
    <source>
        <dbReference type="EMBL" id="OGM56502.1"/>
    </source>
</evidence>
<accession>A0A1F8AXM7</accession>